<comment type="caution">
    <text evidence="4">The sequence shown here is derived from an EMBL/GenBank/DDBJ whole genome shotgun (WGS) entry which is preliminary data.</text>
</comment>
<evidence type="ECO:0000256" key="1">
    <source>
        <dbReference type="SAM" id="MobiDB-lite"/>
    </source>
</evidence>
<feature type="domain" description="CFAP65 seventh Ig-like" evidence="3">
    <location>
        <begin position="786"/>
        <end position="903"/>
    </location>
</feature>
<feature type="region of interest" description="Disordered" evidence="1">
    <location>
        <begin position="499"/>
        <end position="521"/>
    </location>
</feature>
<dbReference type="OrthoDB" id="415597at2759"/>
<organism evidence="4 5">
    <name type="scientific">Trypanosoma rangeli SC58</name>
    <dbReference type="NCBI Taxonomy" id="429131"/>
    <lineage>
        <taxon>Eukaryota</taxon>
        <taxon>Discoba</taxon>
        <taxon>Euglenozoa</taxon>
        <taxon>Kinetoplastea</taxon>
        <taxon>Metakinetoplastina</taxon>
        <taxon>Trypanosomatida</taxon>
        <taxon>Trypanosomatidae</taxon>
        <taxon>Trypanosoma</taxon>
        <taxon>Herpetosoma</taxon>
    </lineage>
</organism>
<evidence type="ECO:0000259" key="2">
    <source>
        <dbReference type="Pfam" id="PF24507"/>
    </source>
</evidence>
<dbReference type="EMBL" id="AUPL01000041">
    <property type="protein sequence ID" value="ESL12195.1"/>
    <property type="molecule type" value="Genomic_DNA"/>
</dbReference>
<dbReference type="Proteomes" id="UP000031737">
    <property type="component" value="Unassembled WGS sequence"/>
</dbReference>
<dbReference type="Pfam" id="PF25249">
    <property type="entry name" value="Ig_CFAP65_7th"/>
    <property type="match status" value="1"/>
</dbReference>
<feature type="domain" description="CFAP65 fourth Ig-like" evidence="2">
    <location>
        <begin position="337"/>
        <end position="444"/>
    </location>
</feature>
<gene>
    <name evidence="4" type="ORF">TRSC58_00041</name>
</gene>
<dbReference type="PANTHER" id="PTHR46127">
    <property type="entry name" value="CILIA- AND FLAGELLA-ASSOCIATED PROTEIN 65"/>
    <property type="match status" value="1"/>
</dbReference>
<sequence length="937" mass="102608">MSSLKETREQRRRKLGIDCVGRILWRHWEPNNEYVKKIRIMNVESWPQTIKYEQPLRRNVFLLEFPEPVTLRSGMSFDLEVRFCPTELVELQDVVKVTVAGRGSFTVCLECQTPYARLLVPSQHDFAFVAVGDTAAHTVRMKNSGTVTVGFEWCVMAPFAIMPDHGVLDEGASVTLSLSFAPAEACALVAQAVCKMTDNNEVLATIKLSGVGKYPFIRLAEPRPTCDGNTLLLDFGRLLTATSQCKEFSLENPAMVDAAFVLEAADNAVSCPFTITPSSGVIRRGTTQKFKVVFAPVVSGMTSVNAYRLATPTGNSVLVQLRGVTLAPVVRTSTSTIDFGDVQLGQEAWATPAGAGDRSGAHQRFFFIKNASEAAQEFCFMPSAPGAVFVVEPVSGQLPAKGSVRVKVEFHPTHPINYLRRLLILVQHSESLLYVDVFGSAYDGSIRPMPMKPRDVEAFFLRHEYGLAGAQPKDIAAITEALRTGRSYEDLAYRDLPSTSLSAGQGQQPSSPFTQPGPLKGVTRRRKGRLNLSYLLAPFSAGAPFCLDTDTLVFAHDGGEPQQVLVYNRTNARATAYWCVPPSGCAFSVLPLQEDIPPQSSCAFTVTMNPSVYLLVADQFLECYVNFRQMRSFRLVEDGAFTPPHFFTLRCQRELAINTSYAGTFAPVVHASQLITFPACRSGDVVHTVLDLENRGEVAVMFTVGIHIDVLEPKGKVKEAVPNLKLVFSDPAHGVMAPHQRLPVLLTFMPTFAARVRGGATITLNGSPRDTIEVALCGESFSPELVIEDSSMIVLRPTCVTGETRRQLRISNPTCISVTFEVNPSQELACVLKINPAFGVLEPGQQMELTLLFTPAEATIYEGSINFCISNSDNGRTAFPRGDGDVLQEDQKHLISCPCTAEGHYAVVEVEPVSMEHEGPRPAGEDICVDHLQQQPL</sequence>
<evidence type="ECO:0000259" key="3">
    <source>
        <dbReference type="Pfam" id="PF25249"/>
    </source>
</evidence>
<dbReference type="VEuPathDB" id="TriTrypDB:TRSC58_00041"/>
<accession>A0A061JCT9</accession>
<dbReference type="InterPro" id="IPR058536">
    <property type="entry name" value="Ig_CFAP65_4th"/>
</dbReference>
<dbReference type="Gene3D" id="2.60.40.10">
    <property type="entry name" value="Immunoglobulins"/>
    <property type="match status" value="5"/>
</dbReference>
<evidence type="ECO:0008006" key="6">
    <source>
        <dbReference type="Google" id="ProtNLM"/>
    </source>
</evidence>
<name>A0A061JCT9_TRYRA</name>
<evidence type="ECO:0000313" key="5">
    <source>
        <dbReference type="Proteomes" id="UP000031737"/>
    </source>
</evidence>
<protein>
    <recommendedName>
        <fullName evidence="6">Abnormal spindle-like microcephaly-associated protein ASH domain-containing protein</fullName>
    </recommendedName>
</protein>
<dbReference type="AlphaFoldDB" id="A0A061JCT9"/>
<dbReference type="PANTHER" id="PTHR46127:SF1">
    <property type="entry name" value="CILIA- AND FLAGELLA-ASSOCIATED PROTEIN 65"/>
    <property type="match status" value="1"/>
</dbReference>
<reference evidence="4 5" key="1">
    <citation type="submission" date="2013-07" db="EMBL/GenBank/DDBJ databases">
        <authorList>
            <person name="Stoco P.H."/>
            <person name="Wagner G."/>
            <person name="Gerber A."/>
            <person name="Zaha A."/>
            <person name="Thompson C."/>
            <person name="Bartholomeu D.C."/>
            <person name="Luckemeyer D.D."/>
            <person name="Bahia D."/>
            <person name="Loreto E."/>
            <person name="Prestes E.B."/>
            <person name="Lima F.M."/>
            <person name="Rodrigues-Luiz G."/>
            <person name="Vallejo G.A."/>
            <person name="Filho J.F."/>
            <person name="Monteiro K.M."/>
            <person name="Tyler K.M."/>
            <person name="de Almeida L.G."/>
            <person name="Ortiz M.F."/>
            <person name="Siervo M.A."/>
            <person name="de Moraes M.H."/>
            <person name="Cunha O.L."/>
            <person name="Mendonca-Neto R."/>
            <person name="Silva R."/>
            <person name="Teixeira S.M."/>
            <person name="Murta S.M."/>
            <person name="Sincero T.C."/>
            <person name="Mendes T.A."/>
            <person name="Urmenyi T.P."/>
            <person name="Silva V.G."/>
            <person name="da Rocha W.D."/>
            <person name="Andersson B."/>
            <person name="Romanha A.J."/>
            <person name="Steindel M."/>
            <person name="de Vasconcelos A.T."/>
            <person name="Grisard E.C."/>
        </authorList>
    </citation>
    <scope>NUCLEOTIDE SEQUENCE [LARGE SCALE GENOMIC DNA]</scope>
    <source>
        <strain evidence="4 5">SC58</strain>
    </source>
</reference>
<feature type="compositionally biased region" description="Polar residues" evidence="1">
    <location>
        <begin position="499"/>
        <end position="514"/>
    </location>
</feature>
<evidence type="ECO:0000313" key="4">
    <source>
        <dbReference type="EMBL" id="ESL12195.1"/>
    </source>
</evidence>
<keyword evidence="5" id="KW-1185">Reference proteome</keyword>
<dbReference type="Pfam" id="PF24507">
    <property type="entry name" value="Ig_CFAP65_4th"/>
    <property type="match status" value="1"/>
</dbReference>
<dbReference type="InterPro" id="IPR052614">
    <property type="entry name" value="CFAP65"/>
</dbReference>
<dbReference type="InterPro" id="IPR013783">
    <property type="entry name" value="Ig-like_fold"/>
</dbReference>
<proteinExistence type="predicted"/>
<dbReference type="InterPro" id="IPR057470">
    <property type="entry name" value="Ig_CFAP65_7th"/>
</dbReference>